<dbReference type="GO" id="GO:0004252">
    <property type="term" value="F:serine-type endopeptidase activity"/>
    <property type="evidence" value="ECO:0007669"/>
    <property type="project" value="InterPro"/>
</dbReference>
<dbReference type="eggNOG" id="KOG1320">
    <property type="taxonomic scope" value="Eukaryota"/>
</dbReference>
<evidence type="ECO:0000256" key="2">
    <source>
        <dbReference type="SAM" id="MobiDB-lite"/>
    </source>
</evidence>
<dbReference type="Gene3D" id="2.30.42.10">
    <property type="match status" value="1"/>
</dbReference>
<feature type="compositionally biased region" description="Basic residues" evidence="2">
    <location>
        <begin position="19"/>
        <end position="37"/>
    </location>
</feature>
<dbReference type="PRINTS" id="PR00834">
    <property type="entry name" value="PROTEASES2C"/>
</dbReference>
<name>A0A0D9Z430_9ORYZ</name>
<dbReference type="Pfam" id="PF00595">
    <property type="entry name" value="PDZ"/>
    <property type="match status" value="1"/>
</dbReference>
<accession>A0A0D9Z430</accession>
<dbReference type="Gramene" id="OGLUM03G08830.1">
    <property type="protein sequence ID" value="OGLUM03G08830.1"/>
    <property type="gene ID" value="OGLUM03G08830"/>
</dbReference>
<reference evidence="4" key="1">
    <citation type="submission" date="2015-04" db="UniProtKB">
        <authorList>
            <consortium name="EnsemblPlants"/>
        </authorList>
    </citation>
    <scope>IDENTIFICATION</scope>
</reference>
<dbReference type="Proteomes" id="UP000026961">
    <property type="component" value="Chromosome 3"/>
</dbReference>
<dbReference type="EnsemblPlants" id="OGLUM03G08830.1">
    <property type="protein sequence ID" value="OGLUM03G08830.1"/>
    <property type="gene ID" value="OGLUM03G08830"/>
</dbReference>
<dbReference type="HOGENOM" id="CLU_012954_0_1_1"/>
<reference evidence="4" key="2">
    <citation type="submission" date="2018-05" db="EMBL/GenBank/DDBJ databases">
        <title>OgluRS3 (Oryza glumaepatula Reference Sequence Version 3).</title>
        <authorList>
            <person name="Zhang J."/>
            <person name="Kudrna D."/>
            <person name="Lee S."/>
            <person name="Talag J."/>
            <person name="Welchert J."/>
            <person name="Wing R.A."/>
        </authorList>
    </citation>
    <scope>NUCLEOTIDE SEQUENCE [LARGE SCALE GENOMIC DNA]</scope>
</reference>
<dbReference type="PANTHER" id="PTHR47389">
    <property type="entry name" value="OS09G0436400 PROTEIN"/>
    <property type="match status" value="1"/>
</dbReference>
<protein>
    <recommendedName>
        <fullName evidence="3">PDZ domain-containing protein</fullName>
    </recommendedName>
</protein>
<proteinExistence type="inferred from homology"/>
<dbReference type="InterPro" id="IPR009003">
    <property type="entry name" value="Peptidase_S1_PA"/>
</dbReference>
<evidence type="ECO:0000256" key="1">
    <source>
        <dbReference type="ARBA" id="ARBA00010541"/>
    </source>
</evidence>
<comment type="similarity">
    <text evidence="1">Belongs to the peptidase S1C family.</text>
</comment>
<dbReference type="InterPro" id="IPR001940">
    <property type="entry name" value="Peptidase_S1C"/>
</dbReference>
<evidence type="ECO:0000313" key="4">
    <source>
        <dbReference type="EnsemblPlants" id="OGLUM03G08830.1"/>
    </source>
</evidence>
<keyword evidence="5" id="KW-1185">Reference proteome</keyword>
<dbReference type="InterPro" id="IPR036034">
    <property type="entry name" value="PDZ_sf"/>
</dbReference>
<dbReference type="SUPFAM" id="SSF50156">
    <property type="entry name" value="PDZ domain-like"/>
    <property type="match status" value="1"/>
</dbReference>
<organism evidence="4">
    <name type="scientific">Oryza glumipatula</name>
    <dbReference type="NCBI Taxonomy" id="40148"/>
    <lineage>
        <taxon>Eukaryota</taxon>
        <taxon>Viridiplantae</taxon>
        <taxon>Streptophyta</taxon>
        <taxon>Embryophyta</taxon>
        <taxon>Tracheophyta</taxon>
        <taxon>Spermatophyta</taxon>
        <taxon>Magnoliopsida</taxon>
        <taxon>Liliopsida</taxon>
        <taxon>Poales</taxon>
        <taxon>Poaceae</taxon>
        <taxon>BOP clade</taxon>
        <taxon>Oryzoideae</taxon>
        <taxon>Oryzeae</taxon>
        <taxon>Oryzinae</taxon>
        <taxon>Oryza</taxon>
    </lineage>
</organism>
<dbReference type="InterPro" id="IPR001478">
    <property type="entry name" value="PDZ"/>
</dbReference>
<dbReference type="STRING" id="40148.A0A0D9Z430"/>
<evidence type="ECO:0000313" key="5">
    <source>
        <dbReference type="Proteomes" id="UP000026961"/>
    </source>
</evidence>
<dbReference type="PANTHER" id="PTHR47389:SF5">
    <property type="entry name" value="OS09G0436700 PROTEIN"/>
    <property type="match status" value="1"/>
</dbReference>
<dbReference type="AlphaFoldDB" id="A0A0D9Z430"/>
<dbReference type="GO" id="GO:0006508">
    <property type="term" value="P:proteolysis"/>
    <property type="evidence" value="ECO:0007669"/>
    <property type="project" value="InterPro"/>
</dbReference>
<dbReference type="Gene3D" id="2.40.10.120">
    <property type="match status" value="1"/>
</dbReference>
<feature type="domain" description="PDZ" evidence="3">
    <location>
        <begin position="398"/>
        <end position="443"/>
    </location>
</feature>
<evidence type="ECO:0000259" key="3">
    <source>
        <dbReference type="Pfam" id="PF00595"/>
    </source>
</evidence>
<dbReference type="SUPFAM" id="SSF50494">
    <property type="entry name" value="Trypsin-like serine proteases"/>
    <property type="match status" value="1"/>
</dbReference>
<dbReference type="Pfam" id="PF13365">
    <property type="entry name" value="Trypsin_2"/>
    <property type="match status" value="1"/>
</dbReference>
<sequence length="518" mass="57452">MAPTTMEKVGEVSGSRSRAERRRRQRQRQRQRRRHSPTNRAGVAQSEALASSQQGERKIPLERGTSDPVEAAAATSPGAWHASSSTEASSVVSSPMCWPSVPVITKRPGCQILERFNDSAMEDAYEDLKMKYRAKRERQLKLVTLDPHVPRSCMGNQNLLPVRDSSTKTILEGAKVVISLSSYVDGTLMARSSGFFINWDEESKVCTVLTSARLICSKYSSMDQWLGSDEYSPDATVYAHLLDKDETTVPAALLHYDRHFNIALFKVDVDSCAKIPSFSSEVTCGQDIFALGRDDDLNLTINHGCVQFKGPSMFERHYYMYTGFTTGQSGIGGPIINFNGQVLGMTNVLGMGFIPSSVILHCLDMWKKFGYIPRLHIGMKLSAMKFLDPIHVEKISRKCNIDSGLIVKEVSYGSNAEKRGVRAGDIIQSMNGKCIATTVELEIELMQICEDHLDKGRGIGSSVDIQIGIFRMCKGSTCTISLRLNISNDVEVFARGKYIFSARDCTWVFDDVGTDLQS</sequence>
<feature type="region of interest" description="Disordered" evidence="2">
    <location>
        <begin position="1"/>
        <end position="63"/>
    </location>
</feature>